<dbReference type="SUPFAM" id="SSF101874">
    <property type="entry name" value="YceI-like"/>
    <property type="match status" value="1"/>
</dbReference>
<dbReference type="InterPro" id="IPR007372">
    <property type="entry name" value="Lipid/polyisoprenoid-bd_YceI"/>
</dbReference>
<keyword evidence="3" id="KW-1185">Reference proteome</keyword>
<feature type="domain" description="Lipid/polyisoprenoid-binding YceI-like" evidence="1">
    <location>
        <begin position="19"/>
        <end position="188"/>
    </location>
</feature>
<dbReference type="EMBL" id="CP034159">
    <property type="protein sequence ID" value="AZI32023.1"/>
    <property type="molecule type" value="Genomic_DNA"/>
</dbReference>
<dbReference type="Proteomes" id="UP000270185">
    <property type="component" value="Chromosome"/>
</dbReference>
<dbReference type="PANTHER" id="PTHR34406">
    <property type="entry name" value="PROTEIN YCEI"/>
    <property type="match status" value="1"/>
</dbReference>
<name>A0A3G8XHY0_9FLAO</name>
<sequence>MKNLVLAALLAGGLAFGQSKKVTHSKVQWWGYKLAKTEASSHNGYVNVKSGDVIMKGNNIVGGTFHLDMNSINAIDLTGEYQTKLNNHLKNGDFFETDKFPTATYKITAVKKNANKSFPYMIVGNLTAKGKTNPVSFPAKISLNNGVLNIVSDKFSFDRQKFGIAYASAMKDVVVKDEIDMLINVTAK</sequence>
<accession>A0A3G8XHY0</accession>
<dbReference type="SMART" id="SM00867">
    <property type="entry name" value="YceI"/>
    <property type="match status" value="1"/>
</dbReference>
<proteinExistence type="predicted"/>
<dbReference type="PANTHER" id="PTHR34406:SF1">
    <property type="entry name" value="PROTEIN YCEI"/>
    <property type="match status" value="1"/>
</dbReference>
<organism evidence="2 3">
    <name type="scientific">Kaistella carnis</name>
    <dbReference type="NCBI Taxonomy" id="1241979"/>
    <lineage>
        <taxon>Bacteria</taxon>
        <taxon>Pseudomonadati</taxon>
        <taxon>Bacteroidota</taxon>
        <taxon>Flavobacteriia</taxon>
        <taxon>Flavobacteriales</taxon>
        <taxon>Weeksellaceae</taxon>
        <taxon>Chryseobacterium group</taxon>
        <taxon>Kaistella</taxon>
    </lineage>
</organism>
<evidence type="ECO:0000259" key="1">
    <source>
        <dbReference type="SMART" id="SM00867"/>
    </source>
</evidence>
<evidence type="ECO:0000313" key="3">
    <source>
        <dbReference type="Proteomes" id="UP000270185"/>
    </source>
</evidence>
<dbReference type="RefSeq" id="WP_125022147.1">
    <property type="nucleotide sequence ID" value="NZ_CP034159.1"/>
</dbReference>
<gene>
    <name evidence="2" type="ORF">EIB73_02005</name>
</gene>
<dbReference type="Gene3D" id="2.40.128.110">
    <property type="entry name" value="Lipid/polyisoprenoid-binding, YceI-like"/>
    <property type="match status" value="1"/>
</dbReference>
<dbReference type="KEGG" id="ccas:EIB73_02005"/>
<protein>
    <submittedName>
        <fullName evidence="2">YceI family protein</fullName>
    </submittedName>
</protein>
<dbReference type="InterPro" id="IPR036761">
    <property type="entry name" value="TTHA0802/YceI-like_sf"/>
</dbReference>
<dbReference type="OrthoDB" id="951410at2"/>
<dbReference type="AlphaFoldDB" id="A0A3G8XHY0"/>
<reference evidence="3" key="1">
    <citation type="submission" date="2018-11" db="EMBL/GenBank/DDBJ databases">
        <title>Proposal to divide the Flavobacteriaceae and reorganize its genera based on Amino Acid Identity values calculated from whole genome sequences.</title>
        <authorList>
            <person name="Nicholson A.C."/>
            <person name="Gulvik C.A."/>
            <person name="Whitney A.M."/>
            <person name="Humrighouse B.W."/>
            <person name="Bell M."/>
            <person name="Holmes B."/>
            <person name="Steigerwalt A.G."/>
            <person name="Villarma A."/>
            <person name="Sheth M."/>
            <person name="Batra D."/>
            <person name="Pryor J."/>
            <person name="Bernardet J.-F."/>
            <person name="Hugo C."/>
            <person name="Kampfer P."/>
            <person name="Newman J.D."/>
            <person name="McQuiston J.R."/>
        </authorList>
    </citation>
    <scope>NUCLEOTIDE SEQUENCE [LARGE SCALE GENOMIC DNA]</scope>
    <source>
        <strain evidence="3">G0081</strain>
    </source>
</reference>
<dbReference type="Pfam" id="PF04264">
    <property type="entry name" value="YceI"/>
    <property type="match status" value="1"/>
</dbReference>
<evidence type="ECO:0000313" key="2">
    <source>
        <dbReference type="EMBL" id="AZI32023.1"/>
    </source>
</evidence>